<gene>
    <name evidence="19" type="ORF">E3P90_02933</name>
</gene>
<feature type="compositionally biased region" description="Acidic residues" evidence="17">
    <location>
        <begin position="629"/>
        <end position="643"/>
    </location>
</feature>
<feature type="compositionally biased region" description="Acidic residues" evidence="17">
    <location>
        <begin position="1225"/>
        <end position="1236"/>
    </location>
</feature>
<dbReference type="Proteomes" id="UP000306954">
    <property type="component" value="Unassembled WGS sequence"/>
</dbReference>
<dbReference type="CDD" id="cd05840">
    <property type="entry name" value="PWWP_ScIOC4-like"/>
    <property type="match status" value="1"/>
</dbReference>
<feature type="region of interest" description="Disordered" evidence="17">
    <location>
        <begin position="622"/>
        <end position="687"/>
    </location>
</feature>
<dbReference type="SUPFAM" id="SSF110019">
    <property type="entry name" value="ERO1-like"/>
    <property type="match status" value="1"/>
</dbReference>
<feature type="compositionally biased region" description="Basic and acidic residues" evidence="17">
    <location>
        <begin position="786"/>
        <end position="857"/>
    </location>
</feature>
<evidence type="ECO:0000259" key="18">
    <source>
        <dbReference type="PROSITE" id="PS50812"/>
    </source>
</evidence>
<dbReference type="PANTHER" id="PTHR12613">
    <property type="entry name" value="ERO1-RELATED"/>
    <property type="match status" value="1"/>
</dbReference>
<dbReference type="Pfam" id="PF00956">
    <property type="entry name" value="NAP"/>
    <property type="match status" value="1"/>
</dbReference>
<dbReference type="InterPro" id="IPR037192">
    <property type="entry name" value="ERO1-like_sf"/>
</dbReference>
<evidence type="ECO:0000256" key="2">
    <source>
        <dbReference type="ARBA" id="ARBA00004367"/>
    </source>
</evidence>
<dbReference type="PROSITE" id="PS50812">
    <property type="entry name" value="PWWP"/>
    <property type="match status" value="1"/>
</dbReference>
<keyword evidence="13" id="KW-0472">Membrane</keyword>
<comment type="caution">
    <text evidence="19">The sequence shown here is derived from an EMBL/GenBank/DDBJ whole genome shotgun (WGS) entry which is preliminary data.</text>
</comment>
<keyword evidence="11" id="KW-0249">Electron transport</keyword>
<dbReference type="Gene3D" id="1.20.5.1500">
    <property type="match status" value="1"/>
</dbReference>
<keyword evidence="15" id="KW-0325">Glycoprotein</keyword>
<keyword evidence="16" id="KW-0676">Redox-active center</keyword>
<comment type="cofactor">
    <cofactor evidence="1">
        <name>FAD</name>
        <dbReference type="ChEBI" id="CHEBI:57692"/>
    </cofactor>
</comment>
<feature type="compositionally biased region" description="Acidic residues" evidence="17">
    <location>
        <begin position="1275"/>
        <end position="1297"/>
    </location>
</feature>
<dbReference type="Pfam" id="PF04137">
    <property type="entry name" value="ERO1"/>
    <property type="match status" value="1"/>
</dbReference>
<accession>A0A4T0H8X6</accession>
<keyword evidence="10" id="KW-0274">FAD</keyword>
<evidence type="ECO:0000256" key="12">
    <source>
        <dbReference type="ARBA" id="ARBA00023002"/>
    </source>
</evidence>
<feature type="region of interest" description="Disordered" evidence="17">
    <location>
        <begin position="1269"/>
        <end position="1312"/>
    </location>
</feature>
<evidence type="ECO:0000256" key="9">
    <source>
        <dbReference type="ARBA" id="ARBA00022824"/>
    </source>
</evidence>
<dbReference type="SUPFAM" id="SSF63748">
    <property type="entry name" value="Tudor/PWWP/MBT"/>
    <property type="match status" value="1"/>
</dbReference>
<evidence type="ECO:0000256" key="16">
    <source>
        <dbReference type="ARBA" id="ARBA00023284"/>
    </source>
</evidence>
<keyword evidence="14" id="KW-1015">Disulfide bond</keyword>
<evidence type="ECO:0000256" key="6">
    <source>
        <dbReference type="ARBA" id="ARBA00022448"/>
    </source>
</evidence>
<keyword evidence="12" id="KW-0560">Oxidoreductase</keyword>
<keyword evidence="7" id="KW-0285">Flavoprotein</keyword>
<dbReference type="SMART" id="SM00293">
    <property type="entry name" value="PWWP"/>
    <property type="match status" value="1"/>
</dbReference>
<dbReference type="InterPro" id="IPR035503">
    <property type="entry name" value="IOC4-like_PWWP"/>
</dbReference>
<comment type="similarity">
    <text evidence="4">Belongs to the nucleosome assembly protein (NAP) family.</text>
</comment>
<dbReference type="GO" id="GO:0016972">
    <property type="term" value="F:thiol oxidase activity"/>
    <property type="evidence" value="ECO:0007669"/>
    <property type="project" value="InterPro"/>
</dbReference>
<feature type="domain" description="PWWP" evidence="18">
    <location>
        <begin position="524"/>
        <end position="588"/>
    </location>
</feature>
<dbReference type="InterPro" id="IPR002164">
    <property type="entry name" value="NAP_family"/>
</dbReference>
<evidence type="ECO:0000313" key="19">
    <source>
        <dbReference type="EMBL" id="TIB10276.1"/>
    </source>
</evidence>
<evidence type="ECO:0000256" key="5">
    <source>
        <dbReference type="ARBA" id="ARBA00011802"/>
    </source>
</evidence>
<evidence type="ECO:0000256" key="8">
    <source>
        <dbReference type="ARBA" id="ARBA00022729"/>
    </source>
</evidence>
<evidence type="ECO:0000256" key="14">
    <source>
        <dbReference type="ARBA" id="ARBA00023157"/>
    </source>
</evidence>
<evidence type="ECO:0000313" key="20">
    <source>
        <dbReference type="Proteomes" id="UP000306954"/>
    </source>
</evidence>
<evidence type="ECO:0000256" key="13">
    <source>
        <dbReference type="ARBA" id="ARBA00023136"/>
    </source>
</evidence>
<proteinExistence type="inferred from homology"/>
<dbReference type="SUPFAM" id="SSF143113">
    <property type="entry name" value="NAP-like"/>
    <property type="match status" value="1"/>
</dbReference>
<keyword evidence="6" id="KW-0813">Transport</keyword>
<keyword evidence="8" id="KW-0732">Signal</keyword>
<dbReference type="EMBL" id="SPOF01000032">
    <property type="protein sequence ID" value="TIB10276.1"/>
    <property type="molecule type" value="Genomic_DNA"/>
</dbReference>
<dbReference type="Gene3D" id="2.30.30.140">
    <property type="match status" value="1"/>
</dbReference>
<evidence type="ECO:0000256" key="10">
    <source>
        <dbReference type="ARBA" id="ARBA00022827"/>
    </source>
</evidence>
<dbReference type="InterPro" id="IPR000313">
    <property type="entry name" value="PWWP_dom"/>
</dbReference>
<dbReference type="FunFam" id="3.30.1120.90:FF:000003">
    <property type="entry name" value="Nucleosome assembly protein"/>
    <property type="match status" value="1"/>
</dbReference>
<reference evidence="19 20" key="1">
    <citation type="submission" date="2019-03" db="EMBL/GenBank/DDBJ databases">
        <title>Sequencing 23 genomes of Wallemia ichthyophaga.</title>
        <authorList>
            <person name="Gostincar C."/>
        </authorList>
    </citation>
    <scope>NUCLEOTIDE SEQUENCE [LARGE SCALE GENOMIC DNA]</scope>
    <source>
        <strain evidence="19 20">EXF-8621</strain>
    </source>
</reference>
<evidence type="ECO:0000256" key="1">
    <source>
        <dbReference type="ARBA" id="ARBA00001974"/>
    </source>
</evidence>
<dbReference type="InterPro" id="IPR037231">
    <property type="entry name" value="NAP-like_sf"/>
</dbReference>
<protein>
    <recommendedName>
        <fullName evidence="18">PWWP domain-containing protein</fullName>
    </recommendedName>
</protein>
<dbReference type="Gene3D" id="3.30.1120.90">
    <property type="entry name" value="Nucleosome assembly protein"/>
    <property type="match status" value="1"/>
</dbReference>
<sequence>MSSSIPVILIGIAAQPSGQIEDAYCLYETIEDATSNLYEPLSHLVHTPFFRYFKVDLFEECPFWQEDSLCMSRDCGVETEEDESKIPYKWRAQALSSLNDVQDANDSNHPACFARVSDFCYTPDDSSPSGVYVDLARNPERFTGYSGPSAQRVWDTIYKENCFGVADFFESSGRLQSGVAQVSQAPPSLGLLTGAGGALGAGQPGLEPGFDIDLDGENDMCVEKRVYYKLISGLHSSISMHICSEWLNQETGEWSPNLDCFTTKLSQYPERIQNIYFLHALLTRAVARARPLLDHYDTSVGDGIADALTRQYMNDTMDRVTACGDTFQEGTIFDGGPGKQILKEEFKAHFRNVSRIMDCVGCDKCRLWGKVQVSGIGAALKILFGLDGDEIKQPNTLQRSEVVALFNTFHRISESIENIEVFRKLYEARKTGVATQAATENTEYTEYTVYTWVTRFGWLVYDSLANAARILTEHANTMKEYAREKITTRDSALAYESRGMSANKKGGRKSEPFVAGDAEHKYNEGDIVLGKIKGYPAWPGKIIKSENVPPRVQRDKPKKKKDVYAIRFYPTGEYMWANTKEMSALTKGEITKYLDDSSKKREGDLRKGYQIALDPVDWEEEHERRLAEMEAEDELDDEEDEEAAGSKRRSKGTGKSSAKKTKTEHRKTNKVTGSDVEDETDEPTKVKSWRHELQRIFLGFEPVKAEVMPKADAQYKMIEGDSDVSVEAITTSKINKVLKRIIGMENIPEDNEYKIRERSQVLYDKFEKILAANGADEKKEEEEGEKEEKKEGEQGDKKEGEQDDKKEGEQEEMKVDEEKKEENDSKEEKVDEKVDENADKPAEEDKEDKKEDKKENTDNANNSNQADNTSNPENTEKPADQGTQDTSKPDEKAEKTTENGTGPDSNQGAAGAPTPQNTPLNAAPLGREGYSRPTVAAIGEDEAGESSAAANLPVGALQQLMQGRLAGLVGKSSGYIESLPEEVKQRVSALKALQSDHNKIESQFQKEILELEKKFALRYEPIYQRRKMLIAGEQEPSPEELIKGEEVDKEDGLQLETDEQAPQASESSKQLGDVKGIPQFWLTALQNHPGIADVINERDNEALERLVDIRLSYLPQPGSESQQAGFQLTFHFAENDYFSNSALTKTYYYQDEVGYTGDFIYDRAEGCEISWKGEDGEKDLTKRIEVKKQRNKNTNRTRVVKKVVPDDSFFNFFNPPKPPHARIEENEDEEEEDEMAELDERLEMDFSLGEELKERVIPRAVDYFTGKALEFTNMADDEDFESEDEDEDEDDDDDEDAPQPPPQGEGGDCKNQ</sequence>
<dbReference type="GO" id="GO:0005789">
    <property type="term" value="C:endoplasmic reticulum membrane"/>
    <property type="evidence" value="ECO:0007669"/>
    <property type="project" value="UniProtKB-SubCell"/>
</dbReference>
<comment type="subunit">
    <text evidence="5">May function both as a monomer and a homodimer.</text>
</comment>
<feature type="compositionally biased region" description="Polar residues" evidence="17">
    <location>
        <begin position="898"/>
        <end position="920"/>
    </location>
</feature>
<keyword evidence="9" id="KW-0256">Endoplasmic reticulum</keyword>
<feature type="region of interest" description="Disordered" evidence="17">
    <location>
        <begin position="771"/>
        <end position="948"/>
    </location>
</feature>
<comment type="subcellular location">
    <subcellularLocation>
        <location evidence="2">Endoplasmic reticulum membrane</location>
        <topology evidence="2">Peripheral membrane protein</topology>
        <orientation evidence="2">Lumenal side</orientation>
    </subcellularLocation>
</comment>
<evidence type="ECO:0000256" key="15">
    <source>
        <dbReference type="ARBA" id="ARBA00023180"/>
    </source>
</evidence>
<dbReference type="InterPro" id="IPR007266">
    <property type="entry name" value="Ero1"/>
</dbReference>
<evidence type="ECO:0000256" key="11">
    <source>
        <dbReference type="ARBA" id="ARBA00022982"/>
    </source>
</evidence>
<dbReference type="PANTHER" id="PTHR12613:SF0">
    <property type="entry name" value="ERO1-LIKE PROTEIN"/>
    <property type="match status" value="1"/>
</dbReference>
<feature type="compositionally biased region" description="Basic residues" evidence="17">
    <location>
        <begin position="646"/>
        <end position="669"/>
    </location>
</feature>
<dbReference type="Pfam" id="PF00855">
    <property type="entry name" value="PWWP"/>
    <property type="match status" value="1"/>
</dbReference>
<feature type="compositionally biased region" description="Basic and acidic residues" evidence="17">
    <location>
        <begin position="887"/>
        <end position="897"/>
    </location>
</feature>
<dbReference type="GO" id="GO:0005634">
    <property type="term" value="C:nucleus"/>
    <property type="evidence" value="ECO:0007669"/>
    <property type="project" value="InterPro"/>
</dbReference>
<dbReference type="GO" id="GO:0034975">
    <property type="term" value="P:protein folding in endoplasmic reticulum"/>
    <property type="evidence" value="ECO:0007669"/>
    <property type="project" value="InterPro"/>
</dbReference>
<evidence type="ECO:0000256" key="3">
    <source>
        <dbReference type="ARBA" id="ARBA00008277"/>
    </source>
</evidence>
<feature type="compositionally biased region" description="Polar residues" evidence="17">
    <location>
        <begin position="863"/>
        <end position="873"/>
    </location>
</feature>
<dbReference type="GO" id="GO:0071949">
    <property type="term" value="F:FAD binding"/>
    <property type="evidence" value="ECO:0007669"/>
    <property type="project" value="InterPro"/>
</dbReference>
<evidence type="ECO:0000256" key="7">
    <source>
        <dbReference type="ARBA" id="ARBA00022630"/>
    </source>
</evidence>
<dbReference type="FunFam" id="1.20.5.1500:FF:000001">
    <property type="entry name" value="Nucleosome assembly protein 1-like 1"/>
    <property type="match status" value="1"/>
</dbReference>
<dbReference type="GO" id="GO:0006334">
    <property type="term" value="P:nucleosome assembly"/>
    <property type="evidence" value="ECO:0007669"/>
    <property type="project" value="InterPro"/>
</dbReference>
<evidence type="ECO:0000256" key="4">
    <source>
        <dbReference type="ARBA" id="ARBA00009947"/>
    </source>
</evidence>
<comment type="similarity">
    <text evidence="3">Belongs to the EROs family.</text>
</comment>
<evidence type="ECO:0000256" key="17">
    <source>
        <dbReference type="SAM" id="MobiDB-lite"/>
    </source>
</evidence>
<dbReference type="GO" id="GO:0015035">
    <property type="term" value="F:protein-disulfide reductase activity"/>
    <property type="evidence" value="ECO:0007669"/>
    <property type="project" value="InterPro"/>
</dbReference>
<feature type="region of interest" description="Disordered" evidence="17">
    <location>
        <begin position="1214"/>
        <end position="1236"/>
    </location>
</feature>
<name>A0A4T0H8X6_WALIC</name>
<organism evidence="19 20">
    <name type="scientific">Wallemia ichthyophaga</name>
    <dbReference type="NCBI Taxonomy" id="245174"/>
    <lineage>
        <taxon>Eukaryota</taxon>
        <taxon>Fungi</taxon>
        <taxon>Dikarya</taxon>
        <taxon>Basidiomycota</taxon>
        <taxon>Wallemiomycotina</taxon>
        <taxon>Wallemiomycetes</taxon>
        <taxon>Wallemiales</taxon>
        <taxon>Wallemiaceae</taxon>
        <taxon>Wallemia</taxon>
    </lineage>
</organism>